<evidence type="ECO:0000256" key="2">
    <source>
        <dbReference type="ARBA" id="ARBA00023224"/>
    </source>
</evidence>
<dbReference type="PATRIC" id="fig|1513271.3.peg.3547"/>
<dbReference type="Pfam" id="PF00015">
    <property type="entry name" value="MCPsignal"/>
    <property type="match status" value="1"/>
</dbReference>
<organism evidence="7 8">
    <name type="scientific">Catenovulum maritimum</name>
    <dbReference type="NCBI Taxonomy" id="1513271"/>
    <lineage>
        <taxon>Bacteria</taxon>
        <taxon>Pseudomonadati</taxon>
        <taxon>Pseudomonadota</taxon>
        <taxon>Gammaproteobacteria</taxon>
        <taxon>Alteromonadales</taxon>
        <taxon>Alteromonadaceae</taxon>
        <taxon>Catenovulum</taxon>
    </lineage>
</organism>
<name>A0A0J8GM46_9ALTE</name>
<keyword evidence="8" id="KW-1185">Reference proteome</keyword>
<dbReference type="SMART" id="SM00283">
    <property type="entry name" value="MA"/>
    <property type="match status" value="1"/>
</dbReference>
<evidence type="ECO:0000256" key="5">
    <source>
        <dbReference type="SAM" id="Phobius"/>
    </source>
</evidence>
<comment type="subcellular location">
    <subcellularLocation>
        <location evidence="1">Membrane</location>
    </subcellularLocation>
</comment>
<keyword evidence="2 3" id="KW-0807">Transducer</keyword>
<dbReference type="PANTHER" id="PTHR32089:SF112">
    <property type="entry name" value="LYSOZYME-LIKE PROTEIN-RELATED"/>
    <property type="match status" value="1"/>
</dbReference>
<evidence type="ECO:0000313" key="8">
    <source>
        <dbReference type="Proteomes" id="UP000037600"/>
    </source>
</evidence>
<dbReference type="RefSeq" id="WP_048695353.1">
    <property type="nucleotide sequence ID" value="NZ_KQ130508.1"/>
</dbReference>
<dbReference type="PROSITE" id="PS50111">
    <property type="entry name" value="CHEMOTAXIS_TRANSDUC_2"/>
    <property type="match status" value="1"/>
</dbReference>
<keyword evidence="5" id="KW-0472">Membrane</keyword>
<evidence type="ECO:0000256" key="4">
    <source>
        <dbReference type="SAM" id="MobiDB-lite"/>
    </source>
</evidence>
<gene>
    <name evidence="7" type="ORF">XM47_17285</name>
</gene>
<accession>A0A0J8GM46</accession>
<dbReference type="GO" id="GO:0007165">
    <property type="term" value="P:signal transduction"/>
    <property type="evidence" value="ECO:0007669"/>
    <property type="project" value="UniProtKB-KW"/>
</dbReference>
<dbReference type="InterPro" id="IPR004089">
    <property type="entry name" value="MCPsignal_dom"/>
</dbReference>
<dbReference type="OrthoDB" id="9150595at2"/>
<comment type="caution">
    <text evidence="7">The sequence shown here is derived from an EMBL/GenBank/DDBJ whole genome shotgun (WGS) entry which is preliminary data.</text>
</comment>
<evidence type="ECO:0000313" key="7">
    <source>
        <dbReference type="EMBL" id="KMT63902.1"/>
    </source>
</evidence>
<reference evidence="7 8" key="1">
    <citation type="submission" date="2015-04" db="EMBL/GenBank/DDBJ databases">
        <title>Draft Genome Sequence of the Novel Agar-Digesting Marine Bacterium Q1.</title>
        <authorList>
            <person name="Li Y."/>
            <person name="Li D."/>
            <person name="Chen G."/>
            <person name="Du Z."/>
        </authorList>
    </citation>
    <scope>NUCLEOTIDE SEQUENCE [LARGE SCALE GENOMIC DNA]</scope>
    <source>
        <strain evidence="7 8">Q1</strain>
    </source>
</reference>
<evidence type="ECO:0000256" key="1">
    <source>
        <dbReference type="ARBA" id="ARBA00004370"/>
    </source>
</evidence>
<dbReference type="AlphaFoldDB" id="A0A0J8GM46"/>
<dbReference type="Gene3D" id="1.10.287.950">
    <property type="entry name" value="Methyl-accepting chemotaxis protein"/>
    <property type="match status" value="1"/>
</dbReference>
<keyword evidence="5" id="KW-0812">Transmembrane</keyword>
<feature type="domain" description="Methyl-accepting transducer" evidence="6">
    <location>
        <begin position="105"/>
        <end position="341"/>
    </location>
</feature>
<dbReference type="GO" id="GO:0016020">
    <property type="term" value="C:membrane"/>
    <property type="evidence" value="ECO:0007669"/>
    <property type="project" value="UniProtKB-SubCell"/>
</dbReference>
<dbReference type="SUPFAM" id="SSF58104">
    <property type="entry name" value="Methyl-accepting chemotaxis protein (MCP) signaling domain"/>
    <property type="match status" value="1"/>
</dbReference>
<evidence type="ECO:0000259" key="6">
    <source>
        <dbReference type="PROSITE" id="PS50111"/>
    </source>
</evidence>
<dbReference type="EMBL" id="LAZL01000038">
    <property type="protein sequence ID" value="KMT63902.1"/>
    <property type="molecule type" value="Genomic_DNA"/>
</dbReference>
<feature type="region of interest" description="Disordered" evidence="4">
    <location>
        <begin position="326"/>
        <end position="355"/>
    </location>
</feature>
<dbReference type="GO" id="GO:0006935">
    <property type="term" value="P:chemotaxis"/>
    <property type="evidence" value="ECO:0007669"/>
    <property type="project" value="UniProtKB-ARBA"/>
</dbReference>
<protein>
    <recommendedName>
        <fullName evidence="6">Methyl-accepting transducer domain-containing protein</fullName>
    </recommendedName>
</protein>
<evidence type="ECO:0000256" key="3">
    <source>
        <dbReference type="PROSITE-ProRule" id="PRU00284"/>
    </source>
</evidence>
<keyword evidence="5" id="KW-1133">Transmembrane helix</keyword>
<dbReference type="STRING" id="1513271.XM47_17285"/>
<feature type="transmembrane region" description="Helical" evidence="5">
    <location>
        <begin position="29"/>
        <end position="47"/>
    </location>
</feature>
<dbReference type="PANTHER" id="PTHR32089">
    <property type="entry name" value="METHYL-ACCEPTING CHEMOTAXIS PROTEIN MCPB"/>
    <property type="match status" value="1"/>
</dbReference>
<dbReference type="Proteomes" id="UP000037600">
    <property type="component" value="Unassembled WGS sequence"/>
</dbReference>
<proteinExistence type="predicted"/>
<feature type="compositionally biased region" description="Polar residues" evidence="4">
    <location>
        <begin position="345"/>
        <end position="355"/>
    </location>
</feature>
<sequence length="401" mass="44351">MKYLKIMLTSSSAILATIGAITSESSLNLSFFILIALINIYLVYNLFTSSNTKHLSEALSKIKQDKTINLNRLESLQDSPESEDKQLLYQILNPIEQQISLTKQHAGQLDYFTTQLKDAFSIMEQKSSMLKTHSDFLHNSMQGMATATHTTTENIIQIFDKVVETTSIVGETRDQSATSHQTIDQVNKSILETATRIESLSQEIQQIDSSVSAITEIASQTDLLALNAAIEAARAGEYGRGFAVVAEEVRNLAQKANDSANKIQKVASNTINEVKELTELMRLVCDPMTEAAESTLDNLNKMNNSSESMQTVLELASEVIASMQDQETTANEANSAAGEMKKLNDSAQETESTTQSNVAELMKIRNDIAYALETIKTQYEMKLDNHSSDDSSTQNDEIELF</sequence>